<dbReference type="GO" id="GO:0016614">
    <property type="term" value="F:oxidoreductase activity, acting on CH-OH group of donors"/>
    <property type="evidence" value="ECO:0007669"/>
    <property type="project" value="InterPro"/>
</dbReference>
<dbReference type="AlphaFoldDB" id="A0A4V3C9T4"/>
<dbReference type="SUPFAM" id="SSF51905">
    <property type="entry name" value="FAD/NAD(P)-binding domain"/>
    <property type="match status" value="1"/>
</dbReference>
<keyword evidence="5" id="KW-0560">Oxidoreductase</keyword>
<dbReference type="EMBL" id="SNWQ01000009">
    <property type="protein sequence ID" value="TDO47130.1"/>
    <property type="molecule type" value="Genomic_DNA"/>
</dbReference>
<dbReference type="InterPro" id="IPR007867">
    <property type="entry name" value="GMC_OxRtase_C"/>
</dbReference>
<keyword evidence="3" id="KW-0285">Flavoprotein</keyword>
<dbReference type="PANTHER" id="PTHR42784">
    <property type="entry name" value="PYRANOSE 2-OXIDASE"/>
    <property type="match status" value="1"/>
</dbReference>
<feature type="domain" description="Glucose-methanol-choline oxidoreductase N-terminal" evidence="6">
    <location>
        <begin position="206"/>
        <end position="285"/>
    </location>
</feature>
<comment type="similarity">
    <text evidence="2">Belongs to the GMC oxidoreductase family.</text>
</comment>
<dbReference type="InterPro" id="IPR000172">
    <property type="entry name" value="GMC_OxRdtase_N"/>
</dbReference>
<reference evidence="8 9" key="1">
    <citation type="submission" date="2019-03" db="EMBL/GenBank/DDBJ databases">
        <title>Genomic Encyclopedia of Type Strains, Phase III (KMG-III): the genomes of soil and plant-associated and newly described type strains.</title>
        <authorList>
            <person name="Whitman W."/>
        </authorList>
    </citation>
    <scope>NUCLEOTIDE SEQUENCE [LARGE SCALE GENOMIC DNA]</scope>
    <source>
        <strain evidence="8 9">VKM Ac-2527</strain>
    </source>
</reference>
<comment type="caution">
    <text evidence="8">The sequence shown here is derived from an EMBL/GenBank/DDBJ whole genome shotgun (WGS) entry which is preliminary data.</text>
</comment>
<dbReference type="Gene3D" id="3.50.50.60">
    <property type="entry name" value="FAD/NAD(P)-binding domain"/>
    <property type="match status" value="2"/>
</dbReference>
<dbReference type="InterPro" id="IPR036188">
    <property type="entry name" value="FAD/NAD-bd_sf"/>
</dbReference>
<comment type="cofactor">
    <cofactor evidence="1">
        <name>FAD</name>
        <dbReference type="ChEBI" id="CHEBI:57692"/>
    </cofactor>
</comment>
<dbReference type="Pfam" id="PF05199">
    <property type="entry name" value="GMC_oxred_C"/>
    <property type="match status" value="1"/>
</dbReference>
<evidence type="ECO:0000313" key="9">
    <source>
        <dbReference type="Proteomes" id="UP000295388"/>
    </source>
</evidence>
<dbReference type="RefSeq" id="WP_133801523.1">
    <property type="nucleotide sequence ID" value="NZ_SNWQ01000009.1"/>
</dbReference>
<feature type="domain" description="Glucose-methanol-choline oxidoreductase C-terminal" evidence="7">
    <location>
        <begin position="377"/>
        <end position="488"/>
    </location>
</feature>
<evidence type="ECO:0000259" key="6">
    <source>
        <dbReference type="Pfam" id="PF00732"/>
    </source>
</evidence>
<evidence type="ECO:0000313" key="8">
    <source>
        <dbReference type="EMBL" id="TDO47130.1"/>
    </source>
</evidence>
<dbReference type="GO" id="GO:0050660">
    <property type="term" value="F:flavin adenine dinucleotide binding"/>
    <property type="evidence" value="ECO:0007669"/>
    <property type="project" value="InterPro"/>
</dbReference>
<accession>A0A4V3C9T4</accession>
<evidence type="ECO:0000259" key="7">
    <source>
        <dbReference type="Pfam" id="PF05199"/>
    </source>
</evidence>
<dbReference type="InterPro" id="IPR051473">
    <property type="entry name" value="P2Ox-like"/>
</dbReference>
<keyword evidence="4" id="KW-0274">FAD</keyword>
<evidence type="ECO:0000256" key="1">
    <source>
        <dbReference type="ARBA" id="ARBA00001974"/>
    </source>
</evidence>
<dbReference type="OrthoDB" id="9798604at2"/>
<dbReference type="Pfam" id="PF00732">
    <property type="entry name" value="GMC_oxred_N"/>
    <property type="match status" value="1"/>
</dbReference>
<protein>
    <submittedName>
        <fullName evidence="8">Choline dehydrogenase-like flavoprotein</fullName>
    </submittedName>
</protein>
<proteinExistence type="inferred from homology"/>
<gene>
    <name evidence="8" type="ORF">EV643_10920</name>
</gene>
<evidence type="ECO:0000256" key="2">
    <source>
        <dbReference type="ARBA" id="ARBA00010790"/>
    </source>
</evidence>
<evidence type="ECO:0000256" key="5">
    <source>
        <dbReference type="ARBA" id="ARBA00023002"/>
    </source>
</evidence>
<sequence>MAGRSYDIVIVGSGPVGSAVARTVADEAPDLDVLLVEAGPALSDPPGRHVRTLPNVEDIARAQMLAQAGRVSQPPQEGRIAARPGTYLIGDGVVDSDDTGMPAAAMSTNVGGMGAHWTGSCPVPGEGERIPWIPRYEFDTVWADACGLLRVTQSAFDGWPLGAEVRSALSAVFDEGRAPDRRVQPMPLAIEIGRSCERYWTGIDVILGDVIERGAVELRAETLVTRITLENDEVTGVMIRDRRGEEEYIPARAVFVAADSFRTPRLLHVSGVRPPALGRYLNDHLQVMALARLDDRLIPAAARTRHSRTAGTLELFSGVNWIPYDRERFPFHGQIMQMDASPVPIDGLDEPWPGSIVGIGLFGCKDIAAEDRVAFDDAAPDETGLPGLTIRYRLTDTDRATIDAMKKAAADIAVALGGPVGGEEPTVLPNGNSLHYMGTVRMGLVNDGTSVSDRLGRVWDVNGLFVGGNGVIPTPTACNPTAMSVALAIRSARRAIEDLRGATPCTKEESVAT</sequence>
<evidence type="ECO:0000256" key="3">
    <source>
        <dbReference type="ARBA" id="ARBA00022630"/>
    </source>
</evidence>
<dbReference type="PANTHER" id="PTHR42784:SF1">
    <property type="entry name" value="PYRANOSE 2-OXIDASE"/>
    <property type="match status" value="1"/>
</dbReference>
<keyword evidence="9" id="KW-1185">Reference proteome</keyword>
<dbReference type="SUPFAM" id="SSF54373">
    <property type="entry name" value="FAD-linked reductases, C-terminal domain"/>
    <property type="match status" value="1"/>
</dbReference>
<organism evidence="8 9">
    <name type="scientific">Kribbella caucasensis</name>
    <dbReference type="NCBI Taxonomy" id="2512215"/>
    <lineage>
        <taxon>Bacteria</taxon>
        <taxon>Bacillati</taxon>
        <taxon>Actinomycetota</taxon>
        <taxon>Actinomycetes</taxon>
        <taxon>Propionibacteriales</taxon>
        <taxon>Kribbellaceae</taxon>
        <taxon>Kribbella</taxon>
    </lineage>
</organism>
<name>A0A4V3C9T4_9ACTN</name>
<evidence type="ECO:0000256" key="4">
    <source>
        <dbReference type="ARBA" id="ARBA00022827"/>
    </source>
</evidence>
<dbReference type="Proteomes" id="UP000295388">
    <property type="component" value="Unassembled WGS sequence"/>
</dbReference>